<dbReference type="Proteomes" id="UP000692954">
    <property type="component" value="Unassembled WGS sequence"/>
</dbReference>
<evidence type="ECO:0000256" key="1">
    <source>
        <dbReference type="SAM" id="Coils"/>
    </source>
</evidence>
<reference evidence="2" key="1">
    <citation type="submission" date="2021-01" db="EMBL/GenBank/DDBJ databases">
        <authorList>
            <consortium name="Genoscope - CEA"/>
            <person name="William W."/>
        </authorList>
    </citation>
    <scope>NUCLEOTIDE SEQUENCE</scope>
</reference>
<proteinExistence type="predicted"/>
<dbReference type="OrthoDB" id="306884at2759"/>
<dbReference type="EMBL" id="CAJJDN010000016">
    <property type="protein sequence ID" value="CAD8062146.1"/>
    <property type="molecule type" value="Genomic_DNA"/>
</dbReference>
<evidence type="ECO:0000313" key="2">
    <source>
        <dbReference type="EMBL" id="CAD8062146.1"/>
    </source>
</evidence>
<comment type="caution">
    <text evidence="2">The sequence shown here is derived from an EMBL/GenBank/DDBJ whole genome shotgun (WGS) entry which is preliminary data.</text>
</comment>
<name>A0A8S1LBY5_9CILI</name>
<feature type="coiled-coil region" evidence="1">
    <location>
        <begin position="35"/>
        <end position="62"/>
    </location>
</feature>
<sequence>MNQEQSYNSYLKLKIKEQKIDSLNFEDQFQDFSLIKVIKQHLVDLQEKNQNIQNLIVAISNLYYAIYSIKDKRNISMLHQIQIKQNEENSFHNEIKNIIQMKKDFIQQLSQNEKKKYTQAIDWTKYILSNQHEFADFFLHIKQVILQLKNMFLHKRKSHLLVLLQNQNEKFNKFLYTFCFIQNIKLEQGQDQEQNIAESQLLKTEDDINNENLQEFDHRSKRNLYINITSDIKQQDIDFWSFFMKDYKENTQLIILHPLVQGQNGINTKQDYKLRSNTRNEQLVPIHYIDKVEYYQVKMIYKSILDQKIQNFNPDLIVLEYLLSKKFKLDLQALEYIVRQLQQKAKLIIHFRISTEENFSEYELFSNLNAIIMGLQGFKKLEKNFISETNYEGIVNWTFHMMSILNESFKISNLSLQSELQLISIQNQNQKKIFGCLSLKNIFQWIENKNFQNQSYQHFVFEEVIVLYDKINGDIYYYDRKLMNSDQNSLEIEFNKIELKSQLVEPSIIVLQNYLIIAYGHQQNKEFSDQILLYDLKNQCQNPIVMDRDIESAEFKPIYCDNKKQIQIANLIKNRRGPQICKNNLFDPNNQNALSFILIGGEEKDSILIMNIIEVVILNLRNQKFCSYIVNGQSLSKVTSLKPWPYQIVLECKQQNSCFYLVLNGNQTKKQNYFSFPKNPQYLKQAQLLVQQQNSFQLFILPMKLIIQRSIVPIDELFDECKCQYFDQKQSEENCFVWKLLITRFILFHNSLINHPLFDRFKKILQSLKGDAFLQICFQVKIKLILQVQDSKTQNYQDSRVEVDCQVLEIFQKNI</sequence>
<evidence type="ECO:0000313" key="3">
    <source>
        <dbReference type="Proteomes" id="UP000692954"/>
    </source>
</evidence>
<gene>
    <name evidence="2" type="ORF">PSON_ATCC_30995.1.T0160183</name>
</gene>
<organism evidence="2 3">
    <name type="scientific">Paramecium sonneborni</name>
    <dbReference type="NCBI Taxonomy" id="65129"/>
    <lineage>
        <taxon>Eukaryota</taxon>
        <taxon>Sar</taxon>
        <taxon>Alveolata</taxon>
        <taxon>Ciliophora</taxon>
        <taxon>Intramacronucleata</taxon>
        <taxon>Oligohymenophorea</taxon>
        <taxon>Peniculida</taxon>
        <taxon>Parameciidae</taxon>
        <taxon>Paramecium</taxon>
    </lineage>
</organism>
<keyword evidence="3" id="KW-1185">Reference proteome</keyword>
<keyword evidence="1" id="KW-0175">Coiled coil</keyword>
<protein>
    <submittedName>
        <fullName evidence="2">Uncharacterized protein</fullName>
    </submittedName>
</protein>
<accession>A0A8S1LBY5</accession>
<dbReference type="AlphaFoldDB" id="A0A8S1LBY5"/>